<feature type="region of interest" description="Disordered" evidence="1">
    <location>
        <begin position="648"/>
        <end position="725"/>
    </location>
</feature>
<evidence type="ECO:0000256" key="1">
    <source>
        <dbReference type="SAM" id="MobiDB-lite"/>
    </source>
</evidence>
<dbReference type="EMBL" id="LDAU01000096">
    <property type="protein sequence ID" value="KRX06430.1"/>
    <property type="molecule type" value="Genomic_DNA"/>
</dbReference>
<accession>A0A0V0QW36</accession>
<comment type="caution">
    <text evidence="4">The sequence shown here is derived from an EMBL/GenBank/DDBJ whole genome shotgun (WGS) entry which is preliminary data.</text>
</comment>
<keyword evidence="5" id="KW-1185">Reference proteome</keyword>
<feature type="transmembrane region" description="Helical" evidence="2">
    <location>
        <begin position="1164"/>
        <end position="1185"/>
    </location>
</feature>
<dbReference type="Proteomes" id="UP000054937">
    <property type="component" value="Unassembled WGS sequence"/>
</dbReference>
<dbReference type="InParanoid" id="A0A0V0QW36"/>
<feature type="transmembrane region" description="Helical" evidence="2">
    <location>
        <begin position="855"/>
        <end position="875"/>
    </location>
</feature>
<keyword evidence="2" id="KW-1133">Transmembrane helix</keyword>
<evidence type="ECO:0000313" key="5">
    <source>
        <dbReference type="Proteomes" id="UP000054937"/>
    </source>
</evidence>
<keyword evidence="2" id="KW-0472">Membrane</keyword>
<sequence>MAKKNSLPQLVQLMNMAIQEKKLTNTFSQAKNGDEVIEQIRLLYQLINSALKNPKSQQMLEAFIEVHKVTCFKPDCAILQNFSTNPKQKVQRKSYISQSKAKTILSDINSDNQVLEFSKSQNSQSVFSMSKQSVARNSIKHKASLVTKTINELFLTGMRKFPDHAELKLQYGFYLLQVTFKQSQGLQQFEQARDLSKSYQMKFMTQRFVWLVSDQMAEQQNFQKQDVLTEMAFQNYLKQFMKYLEQSVLIHMDFWLQLTEEIPDLGKLSDIGQKVFKFRQKVEEEWLIINSMNSGQNLVKITNIFSLYVLEILNDKVRGQELIQQYLYQKSELEKEDRIKIMSNLDEINEEQAAIAIVSAEKDKFSQIIGLNSSCCAMFGHQKYDILYKDVEQLMPSLYSQYHSEILSNAATRKNWDQIIIKERFVFGLHANQYAFSLFIQIEPLQTLSQNMEYISKIRVSKKFRGGCEIISDSEGYIQNLSAECISILYLENRNLKQYYDKAQVQLNVDDLFPNILKKYENGDLVKNNIVQYVPNKKLIEKQKQKLYMTRFNIQVQPIIIEQISTEPIGYYFQLERTLQNALSSMASQFTQSTQLIQSQQLSTISKTQQYSFCFNFETKTITGRYIEREHSVNKPNQSLMIIEEDDQEEISNKQKQSDKKLKVVEGQEPLEMDMTNSLFNNQEKEENKRLLNKQKSDIKQPKSSSTQDYSVPAKGDKIQSLESQSKNQIGEIQYNGISDDEIQNALIGQDNLSMNDQESDYKQKYDENGKVRYDYKIRTVRLTGGIFQDIINEQFEIESIGNSHNLQKKKEKQEGGQFSESMTDFSSSIQLNRVLNLIIKDSSDPQSVSIIKKLAIFFFLLILCLIIIDFILAYSNYKSAANMMGIIINSAWRLGHTQRILGCVQDLEVLQRGIYDGLLTTEAARVRLEDEQNGYIADSMQGLWDIQESILNTDFTRTEAIEKFMEERSVGLHFFPFDPQNDEQQYYTLDEAVQIFLNYVQKVQELNYKEVTLNNSAVYFIQRNMFSTFAQTLEKIYNLYVEQQYDAIKSNDTYYIIIFIIGTILMITTYFSIIPYLVKTEKNLFEEVLILFLGIPQRTVKQLFQKCDSYLISLQLGEFGDVEHQEENNEQKMEEEIEIRHKQRIKGKKNKTSRYKNHKNSNLFIILSAVFLLVIEFYFLYTFLISHSIAQQFLQVVQYINYTAILVPQFNWLDNIQREFLLYPFQFQFYGEDPWEVAKDKIEYIEQIDSNMQISYQDNVDTFTIYEESYQKMMYGDACPVIIEYGGFLGILEDCENADKDANVQITPSEGMRLVTAHFINCIKYVKYQIDTMVDNQDNWDAATHGQFGIYAIVSKYELSNRILLKKAFYQSFTYLTEQFLKDINEAIKNIQNERIVFLIVYISTLTVLFVGLWIPYMKSVTTRNKDFDKNDTVQYYS</sequence>
<evidence type="ECO:0000259" key="3">
    <source>
        <dbReference type="Pfam" id="PF25474"/>
    </source>
</evidence>
<feature type="compositionally biased region" description="Basic and acidic residues" evidence="1">
    <location>
        <begin position="683"/>
        <end position="701"/>
    </location>
</feature>
<dbReference type="Pfam" id="PF25474">
    <property type="entry name" value="TPR_TmcB"/>
    <property type="match status" value="1"/>
</dbReference>
<dbReference type="InterPro" id="IPR057352">
    <property type="entry name" value="TPR_TmcB/C"/>
</dbReference>
<reference evidence="4 5" key="1">
    <citation type="journal article" date="2015" name="Sci. Rep.">
        <title>Genome of the facultative scuticociliatosis pathogen Pseudocohnilembus persalinus provides insight into its virulence through horizontal gene transfer.</title>
        <authorList>
            <person name="Xiong J."/>
            <person name="Wang G."/>
            <person name="Cheng J."/>
            <person name="Tian M."/>
            <person name="Pan X."/>
            <person name="Warren A."/>
            <person name="Jiang C."/>
            <person name="Yuan D."/>
            <person name="Miao W."/>
        </authorList>
    </citation>
    <scope>NUCLEOTIDE SEQUENCE [LARGE SCALE GENOMIC DNA]</scope>
    <source>
        <strain evidence="4">36N120E</strain>
    </source>
</reference>
<feature type="transmembrane region" description="Helical" evidence="2">
    <location>
        <begin position="1397"/>
        <end position="1418"/>
    </location>
</feature>
<dbReference type="PANTHER" id="PTHR31600">
    <property type="entry name" value="TINY MACROCYSTS PROTEIN B-RELATED"/>
    <property type="match status" value="1"/>
</dbReference>
<dbReference type="InterPro" id="IPR052994">
    <property type="entry name" value="Tiny_macrocysts_regulators"/>
</dbReference>
<name>A0A0V0QW36_PSEPJ</name>
<organism evidence="4 5">
    <name type="scientific">Pseudocohnilembus persalinus</name>
    <name type="common">Ciliate</name>
    <dbReference type="NCBI Taxonomy" id="266149"/>
    <lineage>
        <taxon>Eukaryota</taxon>
        <taxon>Sar</taxon>
        <taxon>Alveolata</taxon>
        <taxon>Ciliophora</taxon>
        <taxon>Intramacronucleata</taxon>
        <taxon>Oligohymenophorea</taxon>
        <taxon>Scuticociliatia</taxon>
        <taxon>Philasterida</taxon>
        <taxon>Pseudocohnilembidae</taxon>
        <taxon>Pseudocohnilembus</taxon>
    </lineage>
</organism>
<protein>
    <recommendedName>
        <fullName evidence="3">TmcB/TmcC TPR repeats domain-containing protein</fullName>
    </recommendedName>
</protein>
<feature type="transmembrane region" description="Helical" evidence="2">
    <location>
        <begin position="1055"/>
        <end position="1079"/>
    </location>
</feature>
<feature type="domain" description="TmcB/TmcC TPR repeats" evidence="3">
    <location>
        <begin position="215"/>
        <end position="325"/>
    </location>
</feature>
<evidence type="ECO:0000313" key="4">
    <source>
        <dbReference type="EMBL" id="KRX06430.1"/>
    </source>
</evidence>
<gene>
    <name evidence="4" type="ORF">PPERSA_05043</name>
</gene>
<dbReference type="PANTHER" id="PTHR31600:SF2">
    <property type="entry name" value="GAMETE ENRICHED GENE 10 PROTEIN-RELATED"/>
    <property type="match status" value="1"/>
</dbReference>
<keyword evidence="2" id="KW-0812">Transmembrane</keyword>
<dbReference type="OMA" id="EYVHILI"/>
<evidence type="ECO:0000256" key="2">
    <source>
        <dbReference type="SAM" id="Phobius"/>
    </source>
</evidence>
<feature type="compositionally biased region" description="Basic and acidic residues" evidence="1">
    <location>
        <begin position="651"/>
        <end position="666"/>
    </location>
</feature>
<dbReference type="OrthoDB" id="542352at2759"/>
<proteinExistence type="predicted"/>